<proteinExistence type="predicted"/>
<evidence type="ECO:0000313" key="3">
    <source>
        <dbReference type="Proteomes" id="UP000694865"/>
    </source>
</evidence>
<reference evidence="4" key="1">
    <citation type="submission" date="2025-08" db="UniProtKB">
        <authorList>
            <consortium name="RefSeq"/>
        </authorList>
    </citation>
    <scope>IDENTIFICATION</scope>
    <source>
        <tissue evidence="4">Testes</tissue>
    </source>
</reference>
<accession>A0ABM0MZP3</accession>
<feature type="compositionally biased region" description="Acidic residues" evidence="1">
    <location>
        <begin position="75"/>
        <end position="84"/>
    </location>
</feature>
<evidence type="ECO:0000313" key="4">
    <source>
        <dbReference type="RefSeq" id="XP_006825484.1"/>
    </source>
</evidence>
<feature type="region of interest" description="Disordered" evidence="1">
    <location>
        <begin position="25"/>
        <end position="104"/>
    </location>
</feature>
<feature type="signal peptide" evidence="2">
    <location>
        <begin position="1"/>
        <end position="24"/>
    </location>
</feature>
<dbReference type="GeneID" id="102804405"/>
<organism evidence="3 4">
    <name type="scientific">Saccoglossus kowalevskii</name>
    <name type="common">Acorn worm</name>
    <dbReference type="NCBI Taxonomy" id="10224"/>
    <lineage>
        <taxon>Eukaryota</taxon>
        <taxon>Metazoa</taxon>
        <taxon>Hemichordata</taxon>
        <taxon>Enteropneusta</taxon>
        <taxon>Harrimaniidae</taxon>
        <taxon>Saccoglossus</taxon>
    </lineage>
</organism>
<keyword evidence="3" id="KW-1185">Reference proteome</keyword>
<protein>
    <submittedName>
        <fullName evidence="4">Uncharacterized protein LOC102804405</fullName>
    </submittedName>
</protein>
<evidence type="ECO:0000256" key="1">
    <source>
        <dbReference type="SAM" id="MobiDB-lite"/>
    </source>
</evidence>
<dbReference type="RefSeq" id="XP_006825484.1">
    <property type="nucleotide sequence ID" value="XM_006825421.1"/>
</dbReference>
<keyword evidence="2" id="KW-0732">Signal</keyword>
<sequence>MRTQNIIAVSLILIVLLADTFAEAAANRRRTNKPRRRNTGRDLDQEGLQTRGSGNRRRSNNGNGNGRDVDQDIVTLDDDFEEISPQERFLQENEDIENDWFEEE</sequence>
<name>A0ABM0MZP3_SACKO</name>
<dbReference type="Proteomes" id="UP000694865">
    <property type="component" value="Unplaced"/>
</dbReference>
<gene>
    <name evidence="4" type="primary">LOC102804405</name>
</gene>
<feature type="compositionally biased region" description="Basic residues" evidence="1">
    <location>
        <begin position="27"/>
        <end position="38"/>
    </location>
</feature>
<feature type="compositionally biased region" description="Acidic residues" evidence="1">
    <location>
        <begin position="92"/>
        <end position="104"/>
    </location>
</feature>
<feature type="chain" id="PRO_5045939288" evidence="2">
    <location>
        <begin position="25"/>
        <end position="104"/>
    </location>
</feature>
<evidence type="ECO:0000256" key="2">
    <source>
        <dbReference type="SAM" id="SignalP"/>
    </source>
</evidence>